<keyword evidence="5" id="KW-0812">Transmembrane</keyword>
<dbReference type="Pfam" id="PF25917">
    <property type="entry name" value="BSH_RND"/>
    <property type="match status" value="1"/>
</dbReference>
<evidence type="ECO:0000313" key="9">
    <source>
        <dbReference type="EMBL" id="MDQ0457758.1"/>
    </source>
</evidence>
<dbReference type="SUPFAM" id="SSF111369">
    <property type="entry name" value="HlyD-like secretion proteins"/>
    <property type="match status" value="1"/>
</dbReference>
<comment type="similarity">
    <text evidence="2">Belongs to the membrane fusion protein (MFP) (TC 8.A.1) family.</text>
</comment>
<comment type="caution">
    <text evidence="9">The sequence shown here is derived from an EMBL/GenBank/DDBJ whole genome shotgun (WGS) entry which is preliminary data.</text>
</comment>
<dbReference type="Gene3D" id="1.10.287.470">
    <property type="entry name" value="Helix hairpin bin"/>
    <property type="match status" value="1"/>
</dbReference>
<dbReference type="EMBL" id="JAUSWH010000018">
    <property type="protein sequence ID" value="MDQ0457758.1"/>
    <property type="molecule type" value="Genomic_DNA"/>
</dbReference>
<dbReference type="RefSeq" id="WP_307159862.1">
    <property type="nucleotide sequence ID" value="NZ_JAUSWH010000018.1"/>
</dbReference>
<dbReference type="Pfam" id="PF25944">
    <property type="entry name" value="Beta-barrel_RND"/>
    <property type="match status" value="1"/>
</dbReference>
<dbReference type="InterPro" id="IPR006143">
    <property type="entry name" value="RND_pump_MFP"/>
</dbReference>
<organism evidence="9 10">
    <name type="scientific">Rhizobium paknamense</name>
    <dbReference type="NCBI Taxonomy" id="1206817"/>
    <lineage>
        <taxon>Bacteria</taxon>
        <taxon>Pseudomonadati</taxon>
        <taxon>Pseudomonadota</taxon>
        <taxon>Alphaproteobacteria</taxon>
        <taxon>Hyphomicrobiales</taxon>
        <taxon>Rhizobiaceae</taxon>
        <taxon>Rhizobium/Agrobacterium group</taxon>
        <taxon>Rhizobium</taxon>
    </lineage>
</organism>
<dbReference type="InterPro" id="IPR058627">
    <property type="entry name" value="MdtA-like_C"/>
</dbReference>
<evidence type="ECO:0000256" key="4">
    <source>
        <dbReference type="SAM" id="Coils"/>
    </source>
</evidence>
<keyword evidence="5" id="KW-0472">Membrane</keyword>
<evidence type="ECO:0000256" key="5">
    <source>
        <dbReference type="SAM" id="Phobius"/>
    </source>
</evidence>
<evidence type="ECO:0000256" key="1">
    <source>
        <dbReference type="ARBA" id="ARBA00004236"/>
    </source>
</evidence>
<feature type="transmembrane region" description="Helical" evidence="5">
    <location>
        <begin position="6"/>
        <end position="23"/>
    </location>
</feature>
<feature type="domain" description="Multidrug resistance protein MdtA-like barrel-sandwich hybrid" evidence="6">
    <location>
        <begin position="69"/>
        <end position="208"/>
    </location>
</feature>
<dbReference type="Gene3D" id="2.40.30.170">
    <property type="match status" value="1"/>
</dbReference>
<reference evidence="9 10" key="1">
    <citation type="submission" date="2023-07" db="EMBL/GenBank/DDBJ databases">
        <title>Genomic Encyclopedia of Type Strains, Phase IV (KMG-IV): sequencing the most valuable type-strain genomes for metagenomic binning, comparative biology and taxonomic classification.</title>
        <authorList>
            <person name="Goeker M."/>
        </authorList>
    </citation>
    <scope>NUCLEOTIDE SEQUENCE [LARGE SCALE GENOMIC DNA]</scope>
    <source>
        <strain evidence="9 10">DSM 100301</strain>
    </source>
</reference>
<dbReference type="PANTHER" id="PTHR30469">
    <property type="entry name" value="MULTIDRUG RESISTANCE PROTEIN MDTA"/>
    <property type="match status" value="1"/>
</dbReference>
<evidence type="ECO:0000256" key="3">
    <source>
        <dbReference type="ARBA" id="ARBA00022448"/>
    </source>
</evidence>
<gene>
    <name evidence="9" type="ORF">QO005_004116</name>
</gene>
<keyword evidence="4" id="KW-0175">Coiled coil</keyword>
<dbReference type="Gene3D" id="2.40.420.20">
    <property type="match status" value="1"/>
</dbReference>
<evidence type="ECO:0000313" key="10">
    <source>
        <dbReference type="Proteomes" id="UP001235269"/>
    </source>
</evidence>
<dbReference type="Proteomes" id="UP001235269">
    <property type="component" value="Unassembled WGS sequence"/>
</dbReference>
<keyword evidence="10" id="KW-1185">Reference proteome</keyword>
<feature type="domain" description="Multidrug resistance protein MdtA-like beta-barrel" evidence="7">
    <location>
        <begin position="213"/>
        <end position="295"/>
    </location>
</feature>
<dbReference type="PANTHER" id="PTHR30469:SF12">
    <property type="entry name" value="MULTIDRUG RESISTANCE PROTEIN MDTA"/>
    <property type="match status" value="1"/>
</dbReference>
<sequence>MTFRYLPHIIIASVTLGAGFYFLTLKSEANSSRPVDVTPTAIAVKTAKVLRQDMPIYMTGIGTVQPYESVQVKSQVTGQIVELHFQEGQDVKAGDVLAVIDQRSLQAQLRQAIATRDSTAAQLADAKVLLARRVALKDFASQETVTTQQAQVQKLEAQLAADNANIDAAQTSLDQTVIRSPIDGRAGIRQIDNGNIVHATDTTPIVTINQLKPVSVSFTLQADDLPAVLEGQVKAALPVTAFDRGNRRELVSGTLSTIDNQIDTATGTVKLKATFTNDPLTLWPGQFVNVRLQAGSHKGGLVVPEAAVQQGPQGLFVWVVDGDGKAHNRQITVIDRLKDLASVSGQIAEGDSVVIDGAYNLREGSLVKTAPEPKSTAPIS</sequence>
<dbReference type="Pfam" id="PF25967">
    <property type="entry name" value="RND-MFP_C"/>
    <property type="match status" value="1"/>
</dbReference>
<dbReference type="NCBIfam" id="TIGR01730">
    <property type="entry name" value="RND_mfp"/>
    <property type="match status" value="1"/>
</dbReference>
<evidence type="ECO:0000256" key="2">
    <source>
        <dbReference type="ARBA" id="ARBA00009477"/>
    </source>
</evidence>
<dbReference type="InterPro" id="IPR058625">
    <property type="entry name" value="MdtA-like_BSH"/>
</dbReference>
<evidence type="ECO:0000259" key="7">
    <source>
        <dbReference type="Pfam" id="PF25944"/>
    </source>
</evidence>
<keyword evidence="5" id="KW-1133">Transmembrane helix</keyword>
<proteinExistence type="inferred from homology"/>
<comment type="subcellular location">
    <subcellularLocation>
        <location evidence="1">Cell membrane</location>
    </subcellularLocation>
</comment>
<dbReference type="Gene3D" id="2.40.50.100">
    <property type="match status" value="1"/>
</dbReference>
<evidence type="ECO:0000259" key="8">
    <source>
        <dbReference type="Pfam" id="PF25967"/>
    </source>
</evidence>
<dbReference type="InterPro" id="IPR058626">
    <property type="entry name" value="MdtA-like_b-barrel"/>
</dbReference>
<feature type="domain" description="Multidrug resistance protein MdtA-like C-terminal permuted SH3" evidence="8">
    <location>
        <begin position="301"/>
        <end position="358"/>
    </location>
</feature>
<keyword evidence="3" id="KW-0813">Transport</keyword>
<protein>
    <submittedName>
        <fullName evidence="9">Multidrug efflux system membrane fusion protein</fullName>
    </submittedName>
</protein>
<feature type="coiled-coil region" evidence="4">
    <location>
        <begin position="145"/>
        <end position="172"/>
    </location>
</feature>
<accession>A0ABU0IHK9</accession>
<evidence type="ECO:0000259" key="6">
    <source>
        <dbReference type="Pfam" id="PF25917"/>
    </source>
</evidence>
<name>A0ABU0IHK9_9HYPH</name>